<dbReference type="PANTHER" id="PTHR41791:SF1">
    <property type="entry name" value="SSL7039 PROTEIN"/>
    <property type="match status" value="1"/>
</dbReference>
<comment type="caution">
    <text evidence="1">The sequence shown here is derived from an EMBL/GenBank/DDBJ whole genome shotgun (WGS) entry which is preliminary data.</text>
</comment>
<dbReference type="EMBL" id="AGUF01000082">
    <property type="protein sequence ID" value="EHK63355.1"/>
    <property type="molecule type" value="Genomic_DNA"/>
</dbReference>
<keyword evidence="2" id="KW-1185">Reference proteome</keyword>
<evidence type="ECO:0000313" key="2">
    <source>
        <dbReference type="Proteomes" id="UP000003113"/>
    </source>
</evidence>
<dbReference type="eggNOG" id="COG3657">
    <property type="taxonomic scope" value="Bacteria"/>
</dbReference>
<accession>H0FEB9</accession>
<protein>
    <recommendedName>
        <fullName evidence="3">Addiction module killer protein</fullName>
    </recommendedName>
</protein>
<dbReference type="AlphaFoldDB" id="H0FEB9"/>
<dbReference type="Pfam" id="PF05973">
    <property type="entry name" value="Gp49"/>
    <property type="match status" value="1"/>
</dbReference>
<reference evidence="1 2" key="1">
    <citation type="journal article" date="2012" name="J. Bacteriol.">
        <title>Genome sequence of the highly efficient arsenite-oxidizing bacterium Achromobacter arsenitoxydans SY8.</title>
        <authorList>
            <person name="Li X."/>
            <person name="Hu Y."/>
            <person name="Gong J."/>
            <person name="Lin Y."/>
            <person name="Johnstone L."/>
            <person name="Rensing C."/>
            <person name="Wang G."/>
        </authorList>
    </citation>
    <scope>NUCLEOTIDE SEQUENCE [LARGE SCALE GENOMIC DNA]</scope>
    <source>
        <strain evidence="1 2">SY8</strain>
    </source>
</reference>
<gene>
    <name evidence="1" type="ORF">KYC_25653</name>
</gene>
<name>H0FEB9_9BURK</name>
<dbReference type="Proteomes" id="UP000003113">
    <property type="component" value="Unassembled WGS sequence"/>
</dbReference>
<dbReference type="PIRSF" id="PIRSF028744">
    <property type="entry name" value="Addict_mod_HI1419"/>
    <property type="match status" value="1"/>
</dbReference>
<sequence length="107" mass="12705">MYEIEHYLAPDGCTNPYLDWLRGLRDNRIKVAIIRRISRIELGNFGDHRYCRDGISELRINIGSGFRVYYCMSGRRVVLLLCGGDKHTQDLDIERAVRYRQDWEQRP</sequence>
<evidence type="ECO:0000313" key="1">
    <source>
        <dbReference type="EMBL" id="EHK63355.1"/>
    </source>
</evidence>
<dbReference type="InterPro" id="IPR014056">
    <property type="entry name" value="TypeIITA-like_toxin_pred"/>
</dbReference>
<evidence type="ECO:0008006" key="3">
    <source>
        <dbReference type="Google" id="ProtNLM"/>
    </source>
</evidence>
<dbReference type="NCBIfam" id="TIGR02683">
    <property type="entry name" value="upstrm_HI1419"/>
    <property type="match status" value="1"/>
</dbReference>
<dbReference type="InterPro" id="IPR009241">
    <property type="entry name" value="HigB-like"/>
</dbReference>
<dbReference type="PANTHER" id="PTHR41791">
    <property type="entry name" value="SSL7039 PROTEIN"/>
    <property type="match status" value="1"/>
</dbReference>
<organism evidence="1 2">
    <name type="scientific">Achromobacter arsenitoxydans SY8</name>
    <dbReference type="NCBI Taxonomy" id="477184"/>
    <lineage>
        <taxon>Bacteria</taxon>
        <taxon>Pseudomonadati</taxon>
        <taxon>Pseudomonadota</taxon>
        <taxon>Betaproteobacteria</taxon>
        <taxon>Burkholderiales</taxon>
        <taxon>Alcaligenaceae</taxon>
        <taxon>Achromobacter</taxon>
    </lineage>
</organism>
<proteinExistence type="predicted"/>
<dbReference type="RefSeq" id="WP_008167834.1">
    <property type="nucleotide sequence ID" value="NZ_AGUF01000082.1"/>
</dbReference>
<dbReference type="STRING" id="477184.KYC_25653"/>